<evidence type="ECO:0000313" key="1">
    <source>
        <dbReference type="EMBL" id="SJZ87083.1"/>
    </source>
</evidence>
<dbReference type="OrthoDB" id="2106311at2"/>
<dbReference type="AlphaFoldDB" id="A0A1T4P6C2"/>
<proteinExistence type="predicted"/>
<name>A0A1T4P6C2_9FIRM</name>
<dbReference type="Proteomes" id="UP000189857">
    <property type="component" value="Unassembled WGS sequence"/>
</dbReference>
<gene>
    <name evidence="1" type="ORF">SAMN02745110_01835</name>
</gene>
<dbReference type="RefSeq" id="WP_078787660.1">
    <property type="nucleotide sequence ID" value="NZ_FMTO01000010.1"/>
</dbReference>
<reference evidence="1 2" key="1">
    <citation type="submission" date="2017-02" db="EMBL/GenBank/DDBJ databases">
        <authorList>
            <person name="Peterson S.W."/>
        </authorList>
    </citation>
    <scope>NUCLEOTIDE SEQUENCE [LARGE SCALE GENOMIC DNA]</scope>
    <source>
        <strain evidence="1 2">ATCC 17233</strain>
    </source>
</reference>
<accession>A0A1T4P6C2</accession>
<dbReference type="SUPFAM" id="SSF160631">
    <property type="entry name" value="SMI1/KNR4-like"/>
    <property type="match status" value="1"/>
</dbReference>
<protein>
    <submittedName>
        <fullName evidence="1">Uncharacterized protein</fullName>
    </submittedName>
</protein>
<evidence type="ECO:0000313" key="2">
    <source>
        <dbReference type="Proteomes" id="UP000189857"/>
    </source>
</evidence>
<keyword evidence="2" id="KW-1185">Reference proteome</keyword>
<sequence length="212" mass="25060">MSLSECITILEELYEKDIKIKEGCEDESKRFQVPDKLRDFYSLFQSLKMPFGRIYPIHEGLEMSQDEPFKSEGWFCFGQDDYFSFWLCKNTPDSEGMSFTAWDHEMEEEIGNPAFGSIEEFLLFLSDEYMDSESATMCKVYVSGYCREAMKEMMEVKKAFHSPVSMLDLKDKATKGTCMIKEGFHYYQARKIIRKLNLKYLKVTLKKTKEWY</sequence>
<dbReference type="EMBL" id="FUXA01000011">
    <property type="protein sequence ID" value="SJZ87083.1"/>
    <property type="molecule type" value="Genomic_DNA"/>
</dbReference>
<dbReference type="InterPro" id="IPR037883">
    <property type="entry name" value="Knr4/Smi1-like_sf"/>
</dbReference>
<organism evidence="1 2">
    <name type="scientific">Eubacterium ruminantium</name>
    <dbReference type="NCBI Taxonomy" id="42322"/>
    <lineage>
        <taxon>Bacteria</taxon>
        <taxon>Bacillati</taxon>
        <taxon>Bacillota</taxon>
        <taxon>Clostridia</taxon>
        <taxon>Eubacteriales</taxon>
        <taxon>Eubacteriaceae</taxon>
        <taxon>Eubacterium</taxon>
    </lineage>
</organism>